<accession>A0ABP8QRC0</accession>
<sequence>MAALFVQVVGQGQVIGAGGLHYKLAVRTARLDQLLKASFGIADFQVFDLLINLVADRQRSFAHIQADHG</sequence>
<organism evidence="1 2">
    <name type="scientific">Hymenobacter ginsengisoli</name>
    <dbReference type="NCBI Taxonomy" id="1051626"/>
    <lineage>
        <taxon>Bacteria</taxon>
        <taxon>Pseudomonadati</taxon>
        <taxon>Bacteroidota</taxon>
        <taxon>Cytophagia</taxon>
        <taxon>Cytophagales</taxon>
        <taxon>Hymenobacteraceae</taxon>
        <taxon>Hymenobacter</taxon>
    </lineage>
</organism>
<evidence type="ECO:0000313" key="1">
    <source>
        <dbReference type="EMBL" id="GAA4509351.1"/>
    </source>
</evidence>
<name>A0ABP8QRC0_9BACT</name>
<comment type="caution">
    <text evidence="1">The sequence shown here is derived from an EMBL/GenBank/DDBJ whole genome shotgun (WGS) entry which is preliminary data.</text>
</comment>
<dbReference type="EMBL" id="BAABGQ010000016">
    <property type="protein sequence ID" value="GAA4509351.1"/>
    <property type="molecule type" value="Genomic_DNA"/>
</dbReference>
<dbReference type="Proteomes" id="UP001501243">
    <property type="component" value="Unassembled WGS sequence"/>
</dbReference>
<protein>
    <submittedName>
        <fullName evidence="1">Uncharacterized protein</fullName>
    </submittedName>
</protein>
<reference evidence="2" key="1">
    <citation type="journal article" date="2019" name="Int. J. Syst. Evol. Microbiol.">
        <title>The Global Catalogue of Microorganisms (GCM) 10K type strain sequencing project: providing services to taxonomists for standard genome sequencing and annotation.</title>
        <authorList>
            <consortium name="The Broad Institute Genomics Platform"/>
            <consortium name="The Broad Institute Genome Sequencing Center for Infectious Disease"/>
            <person name="Wu L."/>
            <person name="Ma J."/>
        </authorList>
    </citation>
    <scope>NUCLEOTIDE SEQUENCE [LARGE SCALE GENOMIC DNA]</scope>
    <source>
        <strain evidence="2">JCM 17841</strain>
    </source>
</reference>
<evidence type="ECO:0000313" key="2">
    <source>
        <dbReference type="Proteomes" id="UP001501243"/>
    </source>
</evidence>
<gene>
    <name evidence="1" type="ORF">GCM10023172_42720</name>
</gene>
<proteinExistence type="predicted"/>
<keyword evidence="2" id="KW-1185">Reference proteome</keyword>